<proteinExistence type="predicted"/>
<evidence type="ECO:0000313" key="2">
    <source>
        <dbReference type="EMBL" id="TPX07498.1"/>
    </source>
</evidence>
<dbReference type="GeneID" id="41969479"/>
<dbReference type="Gene3D" id="3.80.10.10">
    <property type="entry name" value="Ribonuclease Inhibitor"/>
    <property type="match status" value="1"/>
</dbReference>
<dbReference type="InParanoid" id="A0A507ARJ7"/>
<organism evidence="2 3">
    <name type="scientific">Thyridium curvatum</name>
    <dbReference type="NCBI Taxonomy" id="1093900"/>
    <lineage>
        <taxon>Eukaryota</taxon>
        <taxon>Fungi</taxon>
        <taxon>Dikarya</taxon>
        <taxon>Ascomycota</taxon>
        <taxon>Pezizomycotina</taxon>
        <taxon>Sordariomycetes</taxon>
        <taxon>Sordariomycetidae</taxon>
        <taxon>Thyridiales</taxon>
        <taxon>Thyridiaceae</taxon>
        <taxon>Thyridium</taxon>
    </lineage>
</organism>
<name>A0A507ARJ7_9PEZI</name>
<protein>
    <submittedName>
        <fullName evidence="2">Uncharacterized protein</fullName>
    </submittedName>
</protein>
<reference evidence="2 3" key="1">
    <citation type="submission" date="2019-06" db="EMBL/GenBank/DDBJ databases">
        <title>Draft genome sequence of the filamentous fungus Phialemoniopsis curvata isolated from diesel fuel.</title>
        <authorList>
            <person name="Varaljay V.A."/>
            <person name="Lyon W.J."/>
            <person name="Crouch A.L."/>
            <person name="Drake C.E."/>
            <person name="Hollomon J.M."/>
            <person name="Nadeau L.J."/>
            <person name="Nunn H.S."/>
            <person name="Stevenson B.S."/>
            <person name="Bojanowski C.L."/>
            <person name="Crookes-Goodson W.J."/>
        </authorList>
    </citation>
    <scope>NUCLEOTIDE SEQUENCE [LARGE SCALE GENOMIC DNA]</scope>
    <source>
        <strain evidence="2 3">D216</strain>
    </source>
</reference>
<dbReference type="STRING" id="1093900.A0A507ARJ7"/>
<evidence type="ECO:0000313" key="1">
    <source>
        <dbReference type="EMBL" id="TPX07429.1"/>
    </source>
</evidence>
<evidence type="ECO:0000313" key="3">
    <source>
        <dbReference type="Proteomes" id="UP000319257"/>
    </source>
</evidence>
<accession>A0A507ARJ7</accession>
<sequence length="531" mass="59962">MASSIARFAATPELLMCLADQWKQIHNRKTLLSLSQTSRLFNTVFAVFLYKELTLKVPNTGKFYTLLTPSNLEHVRSLITHPVELYSGGVESGKRNSLLQLLLPHLPQLTTLRWEGLNLTADTVRMIHRHCPQLESLHVKYTGKEIGRFKMPSRPFNGFNHWAWSDSSSNHIQEHHPVFHNPGFESFTGLKELCLYGLFGDLESWCHKIVAIAVSCPQLETLGLSHSCDTQKLTGYYDTMEPVGFFDDICSQYGETGAAPLRLKTLHIGDGGLLRGGIEIMNKLTDVAFLEELGAYDDSEAWCNDQTVEAFTKTKLPRLRRLIMKWMPLELITHLKSDRAEDFSQQLALLALDFPQGALGGVNPAKLRMTSVMLLPSPAVPDDMASRLGELADRCGDVLEGIAFYVGNSPCPARVTKLVLDNLVEVATRLVKLTQIYICFPDGRDQKYSPSDTYLEFDSAYCADLACRLVRAAPRLRYLCIRGVFWEAQKSVDGTVKLIELERQDWRHVELFKMATEGEGLVWDDRDIQKY</sequence>
<keyword evidence="3" id="KW-1185">Reference proteome</keyword>
<dbReference type="RefSeq" id="XP_030989140.1">
    <property type="nucleotide sequence ID" value="XM_031136178.1"/>
</dbReference>
<gene>
    <name evidence="1" type="ORF">E0L32_002032</name>
    <name evidence="2" type="ORF">E0L32_002101</name>
</gene>
<dbReference type="AlphaFoldDB" id="A0A507ARJ7"/>
<dbReference type="InterPro" id="IPR032675">
    <property type="entry name" value="LRR_dom_sf"/>
</dbReference>
<dbReference type="EMBL" id="SKBQ01000008">
    <property type="protein sequence ID" value="TPX07498.1"/>
    <property type="molecule type" value="Genomic_DNA"/>
</dbReference>
<dbReference type="SUPFAM" id="SSF52047">
    <property type="entry name" value="RNI-like"/>
    <property type="match status" value="1"/>
</dbReference>
<dbReference type="EMBL" id="SKBQ01000008">
    <property type="protein sequence ID" value="TPX07429.1"/>
    <property type="molecule type" value="Genomic_DNA"/>
</dbReference>
<dbReference type="OrthoDB" id="4579997at2759"/>
<dbReference type="Proteomes" id="UP000319257">
    <property type="component" value="Unassembled WGS sequence"/>
</dbReference>
<comment type="caution">
    <text evidence="2">The sequence shown here is derived from an EMBL/GenBank/DDBJ whole genome shotgun (WGS) entry which is preliminary data.</text>
</comment>